<dbReference type="Pfam" id="PF01400">
    <property type="entry name" value="Astacin"/>
    <property type="match status" value="1"/>
</dbReference>
<dbReference type="InterPro" id="IPR006026">
    <property type="entry name" value="Peptidase_Metallo"/>
</dbReference>
<dbReference type="GO" id="GO:0046871">
    <property type="term" value="F:N-acetylgalactosamine binding"/>
    <property type="evidence" value="ECO:0007669"/>
    <property type="project" value="TreeGrafter"/>
</dbReference>
<evidence type="ECO:0000256" key="1">
    <source>
        <dbReference type="SAM" id="MobiDB-lite"/>
    </source>
</evidence>
<feature type="region of interest" description="Disordered" evidence="1">
    <location>
        <begin position="553"/>
        <end position="648"/>
    </location>
</feature>
<proteinExistence type="predicted"/>
<dbReference type="Gene3D" id="2.60.40.2080">
    <property type="match status" value="3"/>
</dbReference>
<evidence type="ECO:0000259" key="2">
    <source>
        <dbReference type="SMART" id="SM00235"/>
    </source>
</evidence>
<comment type="caution">
    <text evidence="3">The sequence shown here is derived from an EMBL/GenBank/DDBJ whole genome shotgun (WGS) entry which is preliminary data.</text>
</comment>
<dbReference type="SUPFAM" id="SSF55486">
    <property type="entry name" value="Metalloproteases ('zincins'), catalytic domain"/>
    <property type="match status" value="1"/>
</dbReference>
<keyword evidence="4" id="KW-1185">Reference proteome</keyword>
<gene>
    <name evidence="3" type="ORF">FGADI_9133</name>
</gene>
<accession>A0A8H4WTA6</accession>
<dbReference type="GO" id="GO:0009986">
    <property type="term" value="C:cell surface"/>
    <property type="evidence" value="ECO:0007669"/>
    <property type="project" value="TreeGrafter"/>
</dbReference>
<dbReference type="InterPro" id="IPR052487">
    <property type="entry name" value="Galactose-binding_lectin"/>
</dbReference>
<dbReference type="EMBL" id="JABFAI010000246">
    <property type="protein sequence ID" value="KAF4949129.1"/>
    <property type="molecule type" value="Genomic_DNA"/>
</dbReference>
<reference evidence="3" key="2">
    <citation type="submission" date="2020-05" db="EMBL/GenBank/DDBJ databases">
        <authorList>
            <person name="Kim H.-S."/>
            <person name="Proctor R.H."/>
            <person name="Brown D.W."/>
        </authorList>
    </citation>
    <scope>NUCLEOTIDE SEQUENCE</scope>
    <source>
        <strain evidence="3">NRRL 45417</strain>
    </source>
</reference>
<dbReference type="GO" id="GO:0070492">
    <property type="term" value="F:oligosaccharide binding"/>
    <property type="evidence" value="ECO:0007669"/>
    <property type="project" value="TreeGrafter"/>
</dbReference>
<dbReference type="SMART" id="SM00235">
    <property type="entry name" value="ZnMc"/>
    <property type="match status" value="1"/>
</dbReference>
<dbReference type="GO" id="GO:0004222">
    <property type="term" value="F:metalloendopeptidase activity"/>
    <property type="evidence" value="ECO:0007669"/>
    <property type="project" value="InterPro"/>
</dbReference>
<dbReference type="GO" id="GO:0098609">
    <property type="term" value="P:cell-cell adhesion"/>
    <property type="evidence" value="ECO:0007669"/>
    <property type="project" value="TreeGrafter"/>
</dbReference>
<dbReference type="AlphaFoldDB" id="A0A8H4WTA6"/>
<reference evidence="3" key="1">
    <citation type="journal article" date="2020" name="BMC Genomics">
        <title>Correction to: Identification and distribution of gene clusters required for synthesis of sphingolipid metabolism inhibitors in diverse species of the filamentous fungus Fusarium.</title>
        <authorList>
            <person name="Kim H.S."/>
            <person name="Lohmar J.M."/>
            <person name="Busman M."/>
            <person name="Brown D.W."/>
            <person name="Naumann T.A."/>
            <person name="Divon H.H."/>
            <person name="Lysoe E."/>
            <person name="Uhlig S."/>
            <person name="Proctor R.H."/>
        </authorList>
    </citation>
    <scope>NUCLEOTIDE SEQUENCE</scope>
    <source>
        <strain evidence="3">NRRL 45417</strain>
    </source>
</reference>
<dbReference type="SUPFAM" id="SSF141086">
    <property type="entry name" value="Agglutinin HPA-like"/>
    <property type="match status" value="3"/>
</dbReference>
<feature type="domain" description="Peptidase metallopeptidase" evidence="2">
    <location>
        <begin position="66"/>
        <end position="210"/>
    </location>
</feature>
<dbReference type="InterPro" id="IPR019019">
    <property type="entry name" value="H-type_lectin_domain"/>
</dbReference>
<feature type="compositionally biased region" description="Polar residues" evidence="1">
    <location>
        <begin position="562"/>
        <end position="571"/>
    </location>
</feature>
<dbReference type="InterPro" id="IPR001506">
    <property type="entry name" value="Peptidase_M12A"/>
</dbReference>
<dbReference type="Gene3D" id="3.40.390.10">
    <property type="entry name" value="Collagenase (Catalytic Domain)"/>
    <property type="match status" value="1"/>
</dbReference>
<evidence type="ECO:0000313" key="4">
    <source>
        <dbReference type="Proteomes" id="UP000604273"/>
    </source>
</evidence>
<protein>
    <recommendedName>
        <fullName evidence="2">Peptidase metallopeptidase domain-containing protein</fullName>
    </recommendedName>
</protein>
<dbReference type="GO" id="GO:0008270">
    <property type="term" value="F:zinc ion binding"/>
    <property type="evidence" value="ECO:0007669"/>
    <property type="project" value="InterPro"/>
</dbReference>
<dbReference type="GO" id="GO:0098636">
    <property type="term" value="C:protein complex involved in cell adhesion"/>
    <property type="evidence" value="ECO:0007669"/>
    <property type="project" value="TreeGrafter"/>
</dbReference>
<dbReference type="GO" id="GO:0030247">
    <property type="term" value="F:polysaccharide binding"/>
    <property type="evidence" value="ECO:0007669"/>
    <property type="project" value="TreeGrafter"/>
</dbReference>
<evidence type="ECO:0000313" key="3">
    <source>
        <dbReference type="EMBL" id="KAF4949129.1"/>
    </source>
</evidence>
<dbReference type="InterPro" id="IPR024079">
    <property type="entry name" value="MetalloPept_cat_dom_sf"/>
</dbReference>
<feature type="compositionally biased region" description="Acidic residues" evidence="1">
    <location>
        <begin position="607"/>
        <end position="616"/>
    </location>
</feature>
<dbReference type="Pfam" id="PF09458">
    <property type="entry name" value="H_lectin"/>
    <property type="match status" value="2"/>
</dbReference>
<feature type="compositionally biased region" description="Basic and acidic residues" evidence="1">
    <location>
        <begin position="593"/>
        <end position="606"/>
    </location>
</feature>
<dbReference type="OrthoDB" id="291007at2759"/>
<dbReference type="CDD" id="cd04327">
    <property type="entry name" value="ZnMc_MMP_like_3"/>
    <property type="match status" value="1"/>
</dbReference>
<sequence>MSSNSNIHYCTQLIVPEELADEAIQAALQENPENAINSPAIPLPPAGGIIPNQRLVQPINRLGFYVNKTWRNGRTIRVRFLPGASTYVHEKIKQYANVWSKYANIHFKFVNSAPEEIRISFVKGDGSWSAFGTDCLTRAKNKATMNFGWFDDNTSDQEFSRTTIHEFGHALGCIHENCQPNADIQWNKPVVYAAYKRSDGWSPEQVDFQVLYHYDRRRDGVKSSKYDRLSIMAYSIPKEFTMNGFSVPWNTHLSATDIAFISRIYPKPKKTHRLGHGTDPTYQTSSHFDVGAFTTISVAAAGRGAKDHRTLIQFPEPYPSAPLITAGISFIDFENSDNPRIKSLVEAALPSQAVLNLHSYGGSGRHDAGMSWLLCPPGDADFQCGSFTTKGNNATQPINFDRAYSSPPKVVVFFSALDIDKSTHRRVKTYASNVTMNGFKLHIETWDSTKVLECGVSWVAVPANKSGIAVGTFGEDESLSITDGLNKTGGVEFEPSFTQPPRIFLALNMLNIDRGGNTCVRVSSSHVMETQMEWRVDTWGAIGWPIPYPEMQHQASDEEDLSQTLSHSSDYSYHEEDMNSPEQKVALRLGRSTCKDPEAARAKKDDSDDNEDDNYDDNLPRLNLRSGRTTKRKDAQSPSSFDETSDSEQPRQYCTIGCLDTIRIYIRWQGYNTAGEIIAVYLSSIDLIKPYNLTAHHAVRFTGTQVVHMLLLLWAG</sequence>
<dbReference type="InterPro" id="IPR037221">
    <property type="entry name" value="H-type_lectin_dom_sf"/>
</dbReference>
<name>A0A8H4WTA6_9HYPO</name>
<organism evidence="3 4">
    <name type="scientific">Fusarium gaditjirri</name>
    <dbReference type="NCBI Taxonomy" id="282569"/>
    <lineage>
        <taxon>Eukaryota</taxon>
        <taxon>Fungi</taxon>
        <taxon>Dikarya</taxon>
        <taxon>Ascomycota</taxon>
        <taxon>Pezizomycotina</taxon>
        <taxon>Sordariomycetes</taxon>
        <taxon>Hypocreomycetidae</taxon>
        <taxon>Hypocreales</taxon>
        <taxon>Nectriaceae</taxon>
        <taxon>Fusarium</taxon>
        <taxon>Fusarium nisikadoi species complex</taxon>
    </lineage>
</organism>
<dbReference type="PANTHER" id="PTHR46938">
    <property type="entry name" value="DISCOIDIN-1 SUBUNIT A-RELATED-RELATED"/>
    <property type="match status" value="1"/>
</dbReference>
<dbReference type="GO" id="GO:0006508">
    <property type="term" value="P:proteolysis"/>
    <property type="evidence" value="ECO:0007669"/>
    <property type="project" value="InterPro"/>
</dbReference>
<dbReference type="Proteomes" id="UP000604273">
    <property type="component" value="Unassembled WGS sequence"/>
</dbReference>